<feature type="domain" description="ABC transporter" evidence="11">
    <location>
        <begin position="2"/>
        <end position="236"/>
    </location>
</feature>
<keyword evidence="6" id="KW-0547">Nucleotide-binding</keyword>
<accession>A0A096BDG3</accession>
<dbReference type="FunFam" id="3.40.50.300:FF:000134">
    <property type="entry name" value="Iron-enterobactin ABC transporter ATP-binding protein"/>
    <property type="match status" value="1"/>
</dbReference>
<dbReference type="RefSeq" id="WP_036558483.1">
    <property type="nucleotide sequence ID" value="NZ_JRNI01000016.1"/>
</dbReference>
<protein>
    <submittedName>
        <fullName evidence="12">Iron ABC transporter ATP-binding protein</fullName>
    </submittedName>
</protein>
<dbReference type="PROSITE" id="PS50893">
    <property type="entry name" value="ABC_TRANSPORTER_2"/>
    <property type="match status" value="1"/>
</dbReference>
<gene>
    <name evidence="12" type="ORF">HMPREF2130_04430</name>
</gene>
<dbReference type="PANTHER" id="PTHR42771:SF3">
    <property type="entry name" value="PETROBACTIN IMPORT ATP-BINDING PROTEIN YCLP"/>
    <property type="match status" value="1"/>
</dbReference>
<dbReference type="CDD" id="cd03214">
    <property type="entry name" value="ABC_Iron-Siderophores_B12_Hemin"/>
    <property type="match status" value="1"/>
</dbReference>
<name>A0A096BDG3_9BURK</name>
<dbReference type="EMBL" id="JRNI01000016">
    <property type="protein sequence ID" value="KGF31199.1"/>
    <property type="molecule type" value="Genomic_DNA"/>
</dbReference>
<dbReference type="InterPro" id="IPR003593">
    <property type="entry name" value="AAA+_ATPase"/>
</dbReference>
<keyword evidence="4" id="KW-1003">Cell membrane</keyword>
<dbReference type="GO" id="GO:0006826">
    <property type="term" value="P:iron ion transport"/>
    <property type="evidence" value="ECO:0007669"/>
    <property type="project" value="UniProtKB-KW"/>
</dbReference>
<comment type="caution">
    <text evidence="12">The sequence shown here is derived from an EMBL/GenBank/DDBJ whole genome shotgun (WGS) entry which is preliminary data.</text>
</comment>
<dbReference type="Proteomes" id="UP000029629">
    <property type="component" value="Unassembled WGS sequence"/>
</dbReference>
<dbReference type="Gene3D" id="3.40.50.300">
    <property type="entry name" value="P-loop containing nucleotide triphosphate hydrolases"/>
    <property type="match status" value="1"/>
</dbReference>
<keyword evidence="5" id="KW-0410">Iron transport</keyword>
<dbReference type="GO" id="GO:0016887">
    <property type="term" value="F:ATP hydrolysis activity"/>
    <property type="evidence" value="ECO:0007669"/>
    <property type="project" value="InterPro"/>
</dbReference>
<dbReference type="eggNOG" id="COG4604">
    <property type="taxonomic scope" value="Bacteria"/>
</dbReference>
<keyword evidence="3" id="KW-0813">Transport</keyword>
<dbReference type="InterPro" id="IPR017871">
    <property type="entry name" value="ABC_transporter-like_CS"/>
</dbReference>
<dbReference type="GO" id="GO:0005886">
    <property type="term" value="C:plasma membrane"/>
    <property type="evidence" value="ECO:0007669"/>
    <property type="project" value="UniProtKB-SubCell"/>
</dbReference>
<evidence type="ECO:0000256" key="8">
    <source>
        <dbReference type="ARBA" id="ARBA00023004"/>
    </source>
</evidence>
<evidence type="ECO:0000256" key="6">
    <source>
        <dbReference type="ARBA" id="ARBA00022741"/>
    </source>
</evidence>
<dbReference type="OrthoDB" id="5296765at2"/>
<dbReference type="GO" id="GO:0005524">
    <property type="term" value="F:ATP binding"/>
    <property type="evidence" value="ECO:0007669"/>
    <property type="project" value="UniProtKB-KW"/>
</dbReference>
<comment type="similarity">
    <text evidence="2">Belongs to the ABC transporter superfamily.</text>
</comment>
<dbReference type="InterPro" id="IPR051535">
    <property type="entry name" value="Siderophore_ABC-ATPase"/>
</dbReference>
<evidence type="ECO:0000313" key="13">
    <source>
        <dbReference type="Proteomes" id="UP000029629"/>
    </source>
</evidence>
<sequence>MITIDQVSFQIRGTEILKNINLEIPKGGITALVGPNGAGKSTLFSLMSRLNEFEQGKISIDGMDISKTPSDEMAKKIAILRQENSITSRIMVKEMLMFGRYPYHKGRPTEEDRAIVENTLRRFDLYDLRGRYLTELSGGQRQRVLVAMVFCQSTDYLLLDEPLNNLDMYHSRQLMRQLRHIADEHQRTIIVVLHDVNYASAYADSIVGLKRGELVLHGKPRDVLNSDNLEKLFGVDAQVVDVNGHNMVMHYL</sequence>
<dbReference type="Pfam" id="PF00005">
    <property type="entry name" value="ABC_tran"/>
    <property type="match status" value="1"/>
</dbReference>
<dbReference type="InterPro" id="IPR027417">
    <property type="entry name" value="P-loop_NTPase"/>
</dbReference>
<evidence type="ECO:0000259" key="11">
    <source>
        <dbReference type="PROSITE" id="PS50893"/>
    </source>
</evidence>
<evidence type="ECO:0000313" key="12">
    <source>
        <dbReference type="EMBL" id="KGF31199.1"/>
    </source>
</evidence>
<keyword evidence="10" id="KW-0472">Membrane</keyword>
<dbReference type="AlphaFoldDB" id="A0A096BDG3"/>
<evidence type="ECO:0000256" key="3">
    <source>
        <dbReference type="ARBA" id="ARBA00022448"/>
    </source>
</evidence>
<evidence type="ECO:0000256" key="9">
    <source>
        <dbReference type="ARBA" id="ARBA00023065"/>
    </source>
</evidence>
<evidence type="ECO:0000256" key="2">
    <source>
        <dbReference type="ARBA" id="ARBA00005417"/>
    </source>
</evidence>
<evidence type="ECO:0000256" key="7">
    <source>
        <dbReference type="ARBA" id="ARBA00022840"/>
    </source>
</evidence>
<comment type="subcellular location">
    <subcellularLocation>
        <location evidence="1">Cell membrane</location>
        <topology evidence="1">Peripheral membrane protein</topology>
    </subcellularLocation>
</comment>
<reference evidence="12 13" key="1">
    <citation type="submission" date="2014-07" db="EMBL/GenBank/DDBJ databases">
        <authorList>
            <person name="McCorrison J."/>
            <person name="Sanka R."/>
            <person name="Torralba M."/>
            <person name="Gillis M."/>
            <person name="Haft D.H."/>
            <person name="Methe B."/>
            <person name="Sutton G."/>
            <person name="Nelson K.E."/>
        </authorList>
    </citation>
    <scope>NUCLEOTIDE SEQUENCE [LARGE SCALE GENOMIC DNA]</scope>
    <source>
        <strain evidence="12 13">DNF00040</strain>
    </source>
</reference>
<keyword evidence="7 12" id="KW-0067">ATP-binding</keyword>
<evidence type="ECO:0000256" key="4">
    <source>
        <dbReference type="ARBA" id="ARBA00022475"/>
    </source>
</evidence>
<proteinExistence type="inferred from homology"/>
<dbReference type="PROSITE" id="PS00211">
    <property type="entry name" value="ABC_TRANSPORTER_1"/>
    <property type="match status" value="1"/>
</dbReference>
<keyword evidence="8" id="KW-0408">Iron</keyword>
<dbReference type="SMART" id="SM00382">
    <property type="entry name" value="AAA"/>
    <property type="match status" value="1"/>
</dbReference>
<dbReference type="PANTHER" id="PTHR42771">
    <property type="entry name" value="IRON(3+)-HYDROXAMATE IMPORT ATP-BINDING PROTEIN FHUC"/>
    <property type="match status" value="1"/>
</dbReference>
<dbReference type="SUPFAM" id="SSF52540">
    <property type="entry name" value="P-loop containing nucleoside triphosphate hydrolases"/>
    <property type="match status" value="1"/>
</dbReference>
<keyword evidence="13" id="KW-1185">Reference proteome</keyword>
<evidence type="ECO:0000256" key="1">
    <source>
        <dbReference type="ARBA" id="ARBA00004202"/>
    </source>
</evidence>
<keyword evidence="9" id="KW-0406">Ion transport</keyword>
<evidence type="ECO:0000256" key="5">
    <source>
        <dbReference type="ARBA" id="ARBA00022496"/>
    </source>
</evidence>
<dbReference type="InterPro" id="IPR003439">
    <property type="entry name" value="ABC_transporter-like_ATP-bd"/>
</dbReference>
<organism evidence="12 13">
    <name type="scientific">Oligella urethralis DNF00040</name>
    <dbReference type="NCBI Taxonomy" id="1401065"/>
    <lineage>
        <taxon>Bacteria</taxon>
        <taxon>Pseudomonadati</taxon>
        <taxon>Pseudomonadota</taxon>
        <taxon>Betaproteobacteria</taxon>
        <taxon>Burkholderiales</taxon>
        <taxon>Alcaligenaceae</taxon>
        <taxon>Oligella</taxon>
    </lineage>
</organism>
<evidence type="ECO:0000256" key="10">
    <source>
        <dbReference type="ARBA" id="ARBA00023136"/>
    </source>
</evidence>